<dbReference type="Gene3D" id="3.30.360.10">
    <property type="entry name" value="Dihydrodipicolinate Reductase, domain 2"/>
    <property type="match status" value="1"/>
</dbReference>
<gene>
    <name evidence="3" type="ORF">ACFPOG_11410</name>
</gene>
<dbReference type="Gene3D" id="3.40.50.720">
    <property type="entry name" value="NAD(P)-binding Rossmann-like Domain"/>
    <property type="match status" value="1"/>
</dbReference>
<dbReference type="PANTHER" id="PTHR43708:SF8">
    <property type="entry name" value="OXIDOREDUCTASE"/>
    <property type="match status" value="1"/>
</dbReference>
<evidence type="ECO:0000313" key="4">
    <source>
        <dbReference type="Proteomes" id="UP001596044"/>
    </source>
</evidence>
<accession>A0ABW0K667</accession>
<feature type="domain" description="GFO/IDH/MocA-like oxidoreductase" evidence="2">
    <location>
        <begin position="124"/>
        <end position="244"/>
    </location>
</feature>
<dbReference type="SUPFAM" id="SSF55347">
    <property type="entry name" value="Glyceraldehyde-3-phosphate dehydrogenase-like, C-terminal domain"/>
    <property type="match status" value="1"/>
</dbReference>
<organism evidence="3 4">
    <name type="scientific">Paenibacillus aestuarii</name>
    <dbReference type="NCBI Taxonomy" id="516965"/>
    <lineage>
        <taxon>Bacteria</taxon>
        <taxon>Bacillati</taxon>
        <taxon>Bacillota</taxon>
        <taxon>Bacilli</taxon>
        <taxon>Bacillales</taxon>
        <taxon>Paenibacillaceae</taxon>
        <taxon>Paenibacillus</taxon>
    </lineage>
</organism>
<evidence type="ECO:0000259" key="1">
    <source>
        <dbReference type="Pfam" id="PF01408"/>
    </source>
</evidence>
<sequence length="326" mass="36586">MKAILVGLGSAGFSWYKRLRQQDLLAAVVETNAAMKAKMEDDPYPFYTSLDDALAEVKADFIVNVTTPMAHTRVNHAAFDHKLPVLCEKPISFDYNESLEVVARAIREEIPFMIAENYRRHPYIRKMKQLLDSGIIGAISTIDVTFYRFHQVERRYTVSILDDIGVHHMDLLRYFTGCEGKSVQARLYNPLGGWQEEGAVLNAYALIDMDGGIAVNYASSIAARGRETAWSGNWRIEGDRGAIELIDKEIYVTSGEDGVTRHIDDFSGIDTSDTLAEFLASLQEKRESETSGRDYLRTQALVHYTKLASASGSTVSIIMPEERERA</sequence>
<protein>
    <submittedName>
        <fullName evidence="3">Gfo/Idh/MocA family protein</fullName>
    </submittedName>
</protein>
<proteinExistence type="predicted"/>
<dbReference type="EMBL" id="JBHSMJ010000012">
    <property type="protein sequence ID" value="MFC5448875.1"/>
    <property type="molecule type" value="Genomic_DNA"/>
</dbReference>
<dbReference type="Proteomes" id="UP001596044">
    <property type="component" value="Unassembled WGS sequence"/>
</dbReference>
<dbReference type="Pfam" id="PF01408">
    <property type="entry name" value="GFO_IDH_MocA"/>
    <property type="match status" value="1"/>
</dbReference>
<dbReference type="InterPro" id="IPR000683">
    <property type="entry name" value="Gfo/Idh/MocA-like_OxRdtase_N"/>
</dbReference>
<reference evidence="4" key="1">
    <citation type="journal article" date="2019" name="Int. J. Syst. Evol. Microbiol.">
        <title>The Global Catalogue of Microorganisms (GCM) 10K type strain sequencing project: providing services to taxonomists for standard genome sequencing and annotation.</title>
        <authorList>
            <consortium name="The Broad Institute Genomics Platform"/>
            <consortium name="The Broad Institute Genome Sequencing Center for Infectious Disease"/>
            <person name="Wu L."/>
            <person name="Ma J."/>
        </authorList>
    </citation>
    <scope>NUCLEOTIDE SEQUENCE [LARGE SCALE GENOMIC DNA]</scope>
    <source>
        <strain evidence="4">KACC 11904</strain>
    </source>
</reference>
<dbReference type="SUPFAM" id="SSF51735">
    <property type="entry name" value="NAD(P)-binding Rossmann-fold domains"/>
    <property type="match status" value="1"/>
</dbReference>
<feature type="domain" description="Gfo/Idh/MocA-like oxidoreductase N-terminal" evidence="1">
    <location>
        <begin position="5"/>
        <end position="110"/>
    </location>
</feature>
<dbReference type="PANTHER" id="PTHR43708">
    <property type="entry name" value="CONSERVED EXPRESSED OXIDOREDUCTASE (EUROFUNG)"/>
    <property type="match status" value="1"/>
</dbReference>
<keyword evidence="4" id="KW-1185">Reference proteome</keyword>
<evidence type="ECO:0000313" key="3">
    <source>
        <dbReference type="EMBL" id="MFC5448875.1"/>
    </source>
</evidence>
<dbReference type="InterPro" id="IPR051317">
    <property type="entry name" value="Gfo/Idh/MocA_oxidoreduct"/>
</dbReference>
<comment type="caution">
    <text evidence="3">The sequence shown here is derived from an EMBL/GenBank/DDBJ whole genome shotgun (WGS) entry which is preliminary data.</text>
</comment>
<dbReference type="InterPro" id="IPR036291">
    <property type="entry name" value="NAD(P)-bd_dom_sf"/>
</dbReference>
<dbReference type="Pfam" id="PF22725">
    <property type="entry name" value="GFO_IDH_MocA_C3"/>
    <property type="match status" value="1"/>
</dbReference>
<name>A0ABW0K667_9BACL</name>
<dbReference type="RefSeq" id="WP_270878714.1">
    <property type="nucleotide sequence ID" value="NZ_JAQFVF010000021.1"/>
</dbReference>
<evidence type="ECO:0000259" key="2">
    <source>
        <dbReference type="Pfam" id="PF22725"/>
    </source>
</evidence>
<dbReference type="InterPro" id="IPR055170">
    <property type="entry name" value="GFO_IDH_MocA-like_dom"/>
</dbReference>